<dbReference type="STRING" id="582667.SAMN05192568_106137"/>
<gene>
    <name evidence="1" type="ORF">SAMN05192568_106137</name>
</gene>
<reference evidence="2" key="1">
    <citation type="submission" date="2016-10" db="EMBL/GenBank/DDBJ databases">
        <authorList>
            <person name="Varghese N."/>
            <person name="Submissions S."/>
        </authorList>
    </citation>
    <scope>NUCLEOTIDE SEQUENCE [LARGE SCALE GENOMIC DNA]</scope>
    <source>
        <strain evidence="2">BL36</strain>
    </source>
</reference>
<dbReference type="AlphaFoldDB" id="A0A1I4U254"/>
<evidence type="ECO:0000313" key="1">
    <source>
        <dbReference type="EMBL" id="SFM82793.1"/>
    </source>
</evidence>
<proteinExistence type="predicted"/>
<keyword evidence="2" id="KW-1185">Reference proteome</keyword>
<dbReference type="Proteomes" id="UP000199048">
    <property type="component" value="Unassembled WGS sequence"/>
</dbReference>
<feature type="non-terminal residue" evidence="1">
    <location>
        <position position="1"/>
    </location>
</feature>
<protein>
    <submittedName>
        <fullName evidence="1">Uncharacterized protein</fullName>
    </submittedName>
</protein>
<dbReference type="EMBL" id="FOTK01000061">
    <property type="protein sequence ID" value="SFM82793.1"/>
    <property type="molecule type" value="Genomic_DNA"/>
</dbReference>
<organism evidence="1 2">
    <name type="scientific">Methylobacterium pseudosasicola</name>
    <dbReference type="NCBI Taxonomy" id="582667"/>
    <lineage>
        <taxon>Bacteria</taxon>
        <taxon>Pseudomonadati</taxon>
        <taxon>Pseudomonadota</taxon>
        <taxon>Alphaproteobacteria</taxon>
        <taxon>Hyphomicrobiales</taxon>
        <taxon>Methylobacteriaceae</taxon>
        <taxon>Methylobacterium</taxon>
    </lineage>
</organism>
<accession>A0A1I4U254</accession>
<name>A0A1I4U254_9HYPH</name>
<sequence length="97" mass="10181">PLLRTGYINYFLPDIPSGYNYRSHIISLGNSAVAMGNAVITANSSQSGALFGFQTARLTVTVAAVTYSAALGRVFDGIGANGNPNNLYNYTTNITSA</sequence>
<evidence type="ECO:0000313" key="2">
    <source>
        <dbReference type="Proteomes" id="UP000199048"/>
    </source>
</evidence>
<dbReference type="RefSeq" id="WP_167367875.1">
    <property type="nucleotide sequence ID" value="NZ_FOTK01000061.1"/>
</dbReference>